<keyword evidence="3" id="KW-0731">Sigma factor</keyword>
<keyword evidence="8" id="KW-1185">Reference proteome</keyword>
<dbReference type="InterPro" id="IPR014284">
    <property type="entry name" value="RNA_pol_sigma-70_dom"/>
</dbReference>
<dbReference type="RefSeq" id="WP_283077139.1">
    <property type="nucleotide sequence ID" value="NZ_CP121671.1"/>
</dbReference>
<dbReference type="PANTHER" id="PTHR43133">
    <property type="entry name" value="RNA POLYMERASE ECF-TYPE SIGMA FACTO"/>
    <property type="match status" value="1"/>
</dbReference>
<dbReference type="SUPFAM" id="SSF88659">
    <property type="entry name" value="Sigma3 and sigma4 domains of RNA polymerase sigma factors"/>
    <property type="match status" value="1"/>
</dbReference>
<protein>
    <submittedName>
        <fullName evidence="7">Sigma-70 family RNA polymerase sigma factor</fullName>
    </submittedName>
</protein>
<proteinExistence type="inferred from homology"/>
<keyword evidence="4" id="KW-0804">Transcription</keyword>
<comment type="similarity">
    <text evidence="1">Belongs to the sigma-70 factor family. ECF subfamily.</text>
</comment>
<evidence type="ECO:0000313" key="8">
    <source>
        <dbReference type="Proteomes" id="UP001221597"/>
    </source>
</evidence>
<dbReference type="Pfam" id="PF08281">
    <property type="entry name" value="Sigma70_r4_2"/>
    <property type="match status" value="1"/>
</dbReference>
<name>A0ABY8J329_9BACI</name>
<accession>A0ABY8J329</accession>
<evidence type="ECO:0000256" key="4">
    <source>
        <dbReference type="ARBA" id="ARBA00023163"/>
    </source>
</evidence>
<evidence type="ECO:0000256" key="1">
    <source>
        <dbReference type="ARBA" id="ARBA00010641"/>
    </source>
</evidence>
<evidence type="ECO:0000259" key="6">
    <source>
        <dbReference type="Pfam" id="PF08281"/>
    </source>
</evidence>
<dbReference type="InterPro" id="IPR013324">
    <property type="entry name" value="RNA_pol_sigma_r3/r4-like"/>
</dbReference>
<reference evidence="7 8" key="1">
    <citation type="submission" date="2023-04" db="EMBL/GenBank/DDBJ databases">
        <title>Genome sequence of Halobacillus naozhouensis KACC 21980.</title>
        <authorList>
            <person name="Kim S."/>
            <person name="Heo J."/>
            <person name="Kwon S.-W."/>
        </authorList>
    </citation>
    <scope>NUCLEOTIDE SEQUENCE [LARGE SCALE GENOMIC DNA]</scope>
    <source>
        <strain evidence="7 8">KCTC 13234</strain>
    </source>
</reference>
<dbReference type="InterPro" id="IPR036388">
    <property type="entry name" value="WH-like_DNA-bd_sf"/>
</dbReference>
<organism evidence="7 8">
    <name type="scientific">Halobacillus naozhouensis</name>
    <dbReference type="NCBI Taxonomy" id="554880"/>
    <lineage>
        <taxon>Bacteria</taxon>
        <taxon>Bacillati</taxon>
        <taxon>Bacillota</taxon>
        <taxon>Bacilli</taxon>
        <taxon>Bacillales</taxon>
        <taxon>Bacillaceae</taxon>
        <taxon>Halobacillus</taxon>
    </lineage>
</organism>
<evidence type="ECO:0000256" key="2">
    <source>
        <dbReference type="ARBA" id="ARBA00023015"/>
    </source>
</evidence>
<dbReference type="EMBL" id="CP121671">
    <property type="protein sequence ID" value="WFT75170.1"/>
    <property type="molecule type" value="Genomic_DNA"/>
</dbReference>
<dbReference type="InterPro" id="IPR013249">
    <property type="entry name" value="RNA_pol_sigma70_r4_t2"/>
</dbReference>
<dbReference type="InterPro" id="IPR039425">
    <property type="entry name" value="RNA_pol_sigma-70-like"/>
</dbReference>
<feature type="domain" description="RNA polymerase sigma-70 region 2" evidence="5">
    <location>
        <begin position="16"/>
        <end position="76"/>
    </location>
</feature>
<evidence type="ECO:0000313" key="7">
    <source>
        <dbReference type="EMBL" id="WFT75170.1"/>
    </source>
</evidence>
<evidence type="ECO:0000259" key="5">
    <source>
        <dbReference type="Pfam" id="PF04542"/>
    </source>
</evidence>
<dbReference type="NCBIfam" id="TIGR02937">
    <property type="entry name" value="sigma70-ECF"/>
    <property type="match status" value="1"/>
</dbReference>
<dbReference type="InterPro" id="IPR007627">
    <property type="entry name" value="RNA_pol_sigma70_r2"/>
</dbReference>
<gene>
    <name evidence="7" type="ORF">P9989_01815</name>
</gene>
<dbReference type="Gene3D" id="1.10.10.10">
    <property type="entry name" value="Winged helix-like DNA-binding domain superfamily/Winged helix DNA-binding domain"/>
    <property type="match status" value="1"/>
</dbReference>
<dbReference type="Gene3D" id="1.10.1740.10">
    <property type="match status" value="1"/>
</dbReference>
<evidence type="ECO:0000256" key="3">
    <source>
        <dbReference type="ARBA" id="ARBA00023082"/>
    </source>
</evidence>
<keyword evidence="2" id="KW-0805">Transcription regulation</keyword>
<dbReference type="InterPro" id="IPR013325">
    <property type="entry name" value="RNA_pol_sigma_r2"/>
</dbReference>
<dbReference type="Pfam" id="PF04542">
    <property type="entry name" value="Sigma70_r2"/>
    <property type="match status" value="1"/>
</dbReference>
<feature type="domain" description="RNA polymerase sigma factor 70 region 4 type 2" evidence="6">
    <location>
        <begin position="111"/>
        <end position="163"/>
    </location>
</feature>
<dbReference type="SUPFAM" id="SSF88946">
    <property type="entry name" value="Sigma2 domain of RNA polymerase sigma factors"/>
    <property type="match status" value="1"/>
</dbReference>
<dbReference type="Proteomes" id="UP001221597">
    <property type="component" value="Chromosome"/>
</dbReference>
<dbReference type="PANTHER" id="PTHR43133:SF60">
    <property type="entry name" value="RNA POLYMERASE SIGMA FACTOR SIGV"/>
    <property type="match status" value="1"/>
</dbReference>
<sequence length="177" mass="21093">MEKDKETMLTEAMNHEYSTLLRTAQSYVKDVMIAEDMVQEAFLKAYEKFDSFQQGNSLRAWIFRIMINQCKDHLRSYTCRKVAPWEDQWLHAVQADQQNPLSIMVEKEDYDSIHEAIGLLQPDYHEAVQLYYFRELSVKQMSLALHMNENTLKTRMKRARDHLGQRLENHKERVYSA</sequence>